<keyword evidence="1" id="KW-0560">Oxidoreductase</keyword>
<evidence type="ECO:0000256" key="1">
    <source>
        <dbReference type="ARBA" id="ARBA00023002"/>
    </source>
</evidence>
<dbReference type="SUPFAM" id="SSF50475">
    <property type="entry name" value="FMN-binding split barrel"/>
    <property type="match status" value="1"/>
</dbReference>
<dbReference type="PANTHER" id="PTHR30466:SF1">
    <property type="entry name" value="FMN REDUCTASE (NADH) RUTF"/>
    <property type="match status" value="1"/>
</dbReference>
<dbReference type="InterPro" id="IPR002563">
    <property type="entry name" value="Flavin_Rdtase-like_dom"/>
</dbReference>
<dbReference type="Proteomes" id="UP000245059">
    <property type="component" value="Unassembled WGS sequence"/>
</dbReference>
<dbReference type="PANTHER" id="PTHR30466">
    <property type="entry name" value="FLAVIN REDUCTASE"/>
    <property type="match status" value="1"/>
</dbReference>
<accession>A0A2U2AT74</accession>
<dbReference type="Pfam" id="PF01613">
    <property type="entry name" value="Flavin_Reduct"/>
    <property type="match status" value="1"/>
</dbReference>
<proteinExistence type="predicted"/>
<reference evidence="4" key="1">
    <citation type="submission" date="2018-05" db="EMBL/GenBank/DDBJ databases">
        <title>Ignatzschineria dubaiensis sp. nov., isolated from necrotic foot tissues of dromedaries (Camelus dromedarius) and associated maggots in Dubai, United Arab Emirates.</title>
        <authorList>
            <person name="Tsang C.C."/>
            <person name="Tang J.Y.M."/>
            <person name="Fong J.Y.H."/>
            <person name="Kinne J."/>
            <person name="Lee H.H."/>
            <person name="Joseph M."/>
            <person name="Jose S."/>
            <person name="Schuster R.K."/>
            <person name="Tang Y."/>
            <person name="Sivakumar S."/>
            <person name="Chen J.H.K."/>
            <person name="Teng J.L.L."/>
            <person name="Lau S.K.P."/>
            <person name="Wernery U."/>
            <person name="Woo P.C.Y."/>
        </authorList>
    </citation>
    <scope>NUCLEOTIDE SEQUENCE [LARGE SCALE GENOMIC DNA]</scope>
    <source>
        <strain evidence="4">UAE-HKU57</strain>
    </source>
</reference>
<evidence type="ECO:0000313" key="4">
    <source>
        <dbReference type="Proteomes" id="UP000245059"/>
    </source>
</evidence>
<gene>
    <name evidence="3" type="ORF">DC077_01120</name>
</gene>
<protein>
    <submittedName>
        <fullName evidence="3">4-hydroxyphenylacetate 3-monooxygenase reductase subunit</fullName>
    </submittedName>
</protein>
<dbReference type="InterPro" id="IPR050268">
    <property type="entry name" value="NADH-dep_flavin_reductase"/>
</dbReference>
<dbReference type="GO" id="GO:0004497">
    <property type="term" value="F:monooxygenase activity"/>
    <property type="evidence" value="ECO:0007669"/>
    <property type="project" value="UniProtKB-KW"/>
</dbReference>
<comment type="caution">
    <text evidence="3">The sequence shown here is derived from an EMBL/GenBank/DDBJ whole genome shotgun (WGS) entry which is preliminary data.</text>
</comment>
<dbReference type="SMART" id="SM00903">
    <property type="entry name" value="Flavin_Reduct"/>
    <property type="match status" value="1"/>
</dbReference>
<dbReference type="GO" id="GO:0010181">
    <property type="term" value="F:FMN binding"/>
    <property type="evidence" value="ECO:0007669"/>
    <property type="project" value="InterPro"/>
</dbReference>
<evidence type="ECO:0000259" key="2">
    <source>
        <dbReference type="SMART" id="SM00903"/>
    </source>
</evidence>
<dbReference type="RefSeq" id="WP_109217770.1">
    <property type="nucleotide sequence ID" value="NZ_QEWT01000001.1"/>
</dbReference>
<dbReference type="GO" id="GO:0006208">
    <property type="term" value="P:pyrimidine nucleobase catabolic process"/>
    <property type="evidence" value="ECO:0007669"/>
    <property type="project" value="TreeGrafter"/>
</dbReference>
<keyword evidence="3" id="KW-0503">Monooxygenase</keyword>
<dbReference type="EMBL" id="QEWW01000001">
    <property type="protein sequence ID" value="PWD87912.1"/>
    <property type="molecule type" value="Genomic_DNA"/>
</dbReference>
<dbReference type="AlphaFoldDB" id="A0A2U2AT74"/>
<dbReference type="Gene3D" id="2.30.110.10">
    <property type="entry name" value="Electron Transport, Fmn-binding Protein, Chain A"/>
    <property type="match status" value="1"/>
</dbReference>
<dbReference type="GO" id="GO:0042602">
    <property type="term" value="F:riboflavin reductase (NADPH) activity"/>
    <property type="evidence" value="ECO:0007669"/>
    <property type="project" value="TreeGrafter"/>
</dbReference>
<dbReference type="InterPro" id="IPR012349">
    <property type="entry name" value="Split_barrel_FMN-bd"/>
</dbReference>
<name>A0A2U2AT74_9GAMM</name>
<organism evidence="3 4">
    <name type="scientific">Ignatzschineria cameli</name>
    <dbReference type="NCBI Taxonomy" id="2182793"/>
    <lineage>
        <taxon>Bacteria</taxon>
        <taxon>Pseudomonadati</taxon>
        <taxon>Pseudomonadota</taxon>
        <taxon>Gammaproteobacteria</taxon>
        <taxon>Cardiobacteriales</taxon>
        <taxon>Ignatzschineriaceae</taxon>
        <taxon>Ignatzschineria</taxon>
    </lineage>
</organism>
<evidence type="ECO:0000313" key="3">
    <source>
        <dbReference type="EMBL" id="PWD87912.1"/>
    </source>
</evidence>
<sequence length="172" mass="19035">MKEIVDDHHQDIKKNFRDAMAQLGAGVNIITTNGALGRCGLTATAVVSITDTPPTMLVSINRNSASNAAFKAHNRMAVNILSAHQQEAAEYFGGMHPVSMEERFERFEFIEGPSDLPLLKDALANLEGRVTATYEVGTHTLFIIELDYMAINEDKSAGLLYFNRQFHHIDQA</sequence>
<feature type="domain" description="Flavin reductase like" evidence="2">
    <location>
        <begin position="20"/>
        <end position="168"/>
    </location>
</feature>